<sequence>MTVITSTVVELLWLEFKDMKILWERNKEMMESAVTALGSLPNLN</sequence>
<organism evidence="1 2">
    <name type="scientific">Lymnaea stagnalis</name>
    <name type="common">Great pond snail</name>
    <name type="synonym">Helix stagnalis</name>
    <dbReference type="NCBI Taxonomy" id="6523"/>
    <lineage>
        <taxon>Eukaryota</taxon>
        <taxon>Metazoa</taxon>
        <taxon>Spiralia</taxon>
        <taxon>Lophotrochozoa</taxon>
        <taxon>Mollusca</taxon>
        <taxon>Gastropoda</taxon>
        <taxon>Heterobranchia</taxon>
        <taxon>Euthyneura</taxon>
        <taxon>Panpulmonata</taxon>
        <taxon>Hygrophila</taxon>
        <taxon>Lymnaeoidea</taxon>
        <taxon>Lymnaeidae</taxon>
        <taxon>Lymnaea</taxon>
    </lineage>
</organism>
<dbReference type="AlphaFoldDB" id="A0AAV2HK76"/>
<evidence type="ECO:0000313" key="2">
    <source>
        <dbReference type="Proteomes" id="UP001497497"/>
    </source>
</evidence>
<dbReference type="EMBL" id="CAXITT010000153">
    <property type="protein sequence ID" value="CAL1533828.1"/>
    <property type="molecule type" value="Genomic_DNA"/>
</dbReference>
<gene>
    <name evidence="1" type="ORF">GSLYS_00007788001</name>
</gene>
<proteinExistence type="predicted"/>
<feature type="non-terminal residue" evidence="1">
    <location>
        <position position="44"/>
    </location>
</feature>
<dbReference type="Proteomes" id="UP001497497">
    <property type="component" value="Unassembled WGS sequence"/>
</dbReference>
<reference evidence="1 2" key="1">
    <citation type="submission" date="2024-04" db="EMBL/GenBank/DDBJ databases">
        <authorList>
            <consortium name="Genoscope - CEA"/>
            <person name="William W."/>
        </authorList>
    </citation>
    <scope>NUCLEOTIDE SEQUENCE [LARGE SCALE GENOMIC DNA]</scope>
</reference>
<comment type="caution">
    <text evidence="1">The sequence shown here is derived from an EMBL/GenBank/DDBJ whole genome shotgun (WGS) entry which is preliminary data.</text>
</comment>
<evidence type="ECO:0000313" key="1">
    <source>
        <dbReference type="EMBL" id="CAL1533828.1"/>
    </source>
</evidence>
<name>A0AAV2HK76_LYMST</name>
<protein>
    <submittedName>
        <fullName evidence="1">Uncharacterized protein</fullName>
    </submittedName>
</protein>
<accession>A0AAV2HK76</accession>
<keyword evidence="2" id="KW-1185">Reference proteome</keyword>